<keyword evidence="9" id="KW-1185">Reference proteome</keyword>
<accession>A0ABR3Q459</accession>
<comment type="caution">
    <text evidence="8">The sequence shown here is derived from an EMBL/GenBank/DDBJ whole genome shotgun (WGS) entry which is preliminary data.</text>
</comment>
<feature type="transmembrane region" description="Helical" evidence="7">
    <location>
        <begin position="383"/>
        <end position="406"/>
    </location>
</feature>
<gene>
    <name evidence="8" type="ORF">Q8F55_003494</name>
</gene>
<dbReference type="PANTHER" id="PTHR21347">
    <property type="entry name" value="CLEFT LIP AND PALATE ASSOCIATED TRANSMEMBRANE PROTEIN-RELATED"/>
    <property type="match status" value="1"/>
</dbReference>
<feature type="transmembrane region" description="Helical" evidence="7">
    <location>
        <begin position="472"/>
        <end position="490"/>
    </location>
</feature>
<dbReference type="PANTHER" id="PTHR21347:SF0">
    <property type="entry name" value="LIPID SCRAMBLASE CLPTM1L"/>
    <property type="match status" value="1"/>
</dbReference>
<organism evidence="8 9">
    <name type="scientific">Vanrija albida</name>
    <dbReference type="NCBI Taxonomy" id="181172"/>
    <lineage>
        <taxon>Eukaryota</taxon>
        <taxon>Fungi</taxon>
        <taxon>Dikarya</taxon>
        <taxon>Basidiomycota</taxon>
        <taxon>Agaricomycotina</taxon>
        <taxon>Tremellomycetes</taxon>
        <taxon>Trichosporonales</taxon>
        <taxon>Trichosporonaceae</taxon>
        <taxon>Vanrija</taxon>
    </lineage>
</organism>
<evidence type="ECO:0000256" key="7">
    <source>
        <dbReference type="SAM" id="Phobius"/>
    </source>
</evidence>
<evidence type="ECO:0000256" key="6">
    <source>
        <dbReference type="SAM" id="MobiDB-lite"/>
    </source>
</evidence>
<evidence type="ECO:0000256" key="3">
    <source>
        <dbReference type="ARBA" id="ARBA00022692"/>
    </source>
</evidence>
<keyword evidence="3 7" id="KW-0812">Transmembrane</keyword>
<evidence type="ECO:0000256" key="5">
    <source>
        <dbReference type="ARBA" id="ARBA00023136"/>
    </source>
</evidence>
<proteinExistence type="inferred from homology"/>
<comment type="subcellular location">
    <subcellularLocation>
        <location evidence="1">Membrane</location>
        <topology evidence="1">Multi-pass membrane protein</topology>
    </subcellularLocation>
</comment>
<protein>
    <recommendedName>
        <fullName evidence="10">Cleft lip and palate associated transmembrane protein</fullName>
    </recommendedName>
</protein>
<keyword evidence="5 7" id="KW-0472">Membrane</keyword>
<dbReference type="InterPro" id="IPR008429">
    <property type="entry name" value="CLPTM1"/>
</dbReference>
<evidence type="ECO:0000256" key="2">
    <source>
        <dbReference type="ARBA" id="ARBA00009310"/>
    </source>
</evidence>
<dbReference type="RefSeq" id="XP_069209455.1">
    <property type="nucleotide sequence ID" value="XM_069352037.1"/>
</dbReference>
<dbReference type="EMBL" id="JBBXJM010000003">
    <property type="protein sequence ID" value="KAL1409511.1"/>
    <property type="molecule type" value="Genomic_DNA"/>
</dbReference>
<feature type="region of interest" description="Disordered" evidence="6">
    <location>
        <begin position="604"/>
        <end position="632"/>
    </location>
</feature>
<feature type="transmembrane region" description="Helical" evidence="7">
    <location>
        <begin position="349"/>
        <end position="371"/>
    </location>
</feature>
<evidence type="ECO:0000256" key="1">
    <source>
        <dbReference type="ARBA" id="ARBA00004141"/>
    </source>
</evidence>
<feature type="transmembrane region" description="Helical" evidence="7">
    <location>
        <begin position="502"/>
        <end position="522"/>
    </location>
</feature>
<dbReference type="Pfam" id="PF05602">
    <property type="entry name" value="CLPTM1"/>
    <property type="match status" value="1"/>
</dbReference>
<dbReference type="GeneID" id="95984537"/>
<sequence length="632" mass="70345">MPAQPAAAGGNAAAAAEPAQENNQMWTILRMVGTFLAMQAVTKYGTEYFGLGGAKAPAASPAADVNATAGAESTVVVNASAPFGGATEATSAWEKGTPFSALLYFSTLADPLDVASEVRPSVVWDGLTFGGWKDVREEDLVLDVPDSVLARNGSWYVDILLVKGGGDSPIGKDGADLAHHRKELTRWMPKRRVRKEKSLLAKDDEEEDKEETAEDKAARPILAHWARNLTVTVVSDAGEVNLAQMPPTATPFYNLLENADGEPVLAADGKASYYPPIFPNDFWLLKENMAEINETTPTVPLRVTYQAIGHIKFNIFSSMTVSFEQASQQQGGGAEMDELKRMLTETNPILLVTTVIVTILHMVFEFLAFSSDVSHWRKKDRDLVGVSLRTILTNCFVQLVILLYLHDSSEETSLMILFTQGIGLLIEAWKITKIVDIKVLKDETSLIGYKVTFEDKHELSEDEKKTQEYDKLAFKIVSYFAIPLLIGYAIYSLKYKTHRSWYSFIVTTLAQAIYMFGFVQLIPQLIINYKLKSVAHMPMKAMVYKVLSTVVDDFFAFCIKMPWLHRLACFRDDAVFVVLLYQRWIYRIDYSRVNEYGQLDEAKAGEEKGEGEGEADAKGEKGKKNPESKKNK</sequence>
<keyword evidence="4 7" id="KW-1133">Transmembrane helix</keyword>
<evidence type="ECO:0000256" key="4">
    <source>
        <dbReference type="ARBA" id="ARBA00022989"/>
    </source>
</evidence>
<dbReference type="Proteomes" id="UP001565368">
    <property type="component" value="Unassembled WGS sequence"/>
</dbReference>
<evidence type="ECO:0000313" key="9">
    <source>
        <dbReference type="Proteomes" id="UP001565368"/>
    </source>
</evidence>
<evidence type="ECO:0008006" key="10">
    <source>
        <dbReference type="Google" id="ProtNLM"/>
    </source>
</evidence>
<comment type="similarity">
    <text evidence="2">Belongs to the CLPTM1 family.</text>
</comment>
<evidence type="ECO:0000313" key="8">
    <source>
        <dbReference type="EMBL" id="KAL1409511.1"/>
    </source>
</evidence>
<name>A0ABR3Q459_9TREE</name>
<reference evidence="8 9" key="1">
    <citation type="submission" date="2023-08" db="EMBL/GenBank/DDBJ databases">
        <title>Annotated Genome Sequence of Vanrija albida AlHP1.</title>
        <authorList>
            <person name="Herzog R."/>
        </authorList>
    </citation>
    <scope>NUCLEOTIDE SEQUENCE [LARGE SCALE GENOMIC DNA]</scope>
    <source>
        <strain evidence="8 9">AlHP1</strain>
    </source>
</reference>